<dbReference type="AlphaFoldDB" id="A0ABD4DGH5"/>
<dbReference type="Proteomes" id="UP000064412">
    <property type="component" value="Unassembled WGS sequence"/>
</dbReference>
<dbReference type="RefSeq" id="WP_021347047.1">
    <property type="nucleotide sequence ID" value="NZ_CP140570.1"/>
</dbReference>
<organism evidence="1 2">
    <name type="scientific">Elizabethkingia miricola</name>
    <name type="common">Chryseobacterium miricola</name>
    <dbReference type="NCBI Taxonomy" id="172045"/>
    <lineage>
        <taxon>Bacteria</taxon>
        <taxon>Pseudomonadati</taxon>
        <taxon>Bacteroidota</taxon>
        <taxon>Flavobacteriia</taxon>
        <taxon>Flavobacteriales</taxon>
        <taxon>Weeksellaceae</taxon>
        <taxon>Elizabethkingia</taxon>
    </lineage>
</organism>
<accession>A0ABD4DGH5</accession>
<comment type="caution">
    <text evidence="1">The sequence shown here is derived from an EMBL/GenBank/DDBJ whole genome shotgun (WGS) entry which is preliminary data.</text>
</comment>
<proteinExistence type="predicted"/>
<evidence type="ECO:0000313" key="2">
    <source>
        <dbReference type="Proteomes" id="UP000064412"/>
    </source>
</evidence>
<sequence>MDKLKIKILENLKLVVKGSNKLPLNNLEILVNSGLKEHLLGGQFIELLNTLKMEGLITSNENNWYFSITQKGLDYLAVHSK</sequence>
<name>A0ABD4DGH5_ELIMR</name>
<dbReference type="EMBL" id="LNOI01000009">
    <property type="protein sequence ID" value="KUY14378.1"/>
    <property type="molecule type" value="Genomic_DNA"/>
</dbReference>
<protein>
    <recommendedName>
        <fullName evidence="3">ArnR1-like winged helix-turn-helix domain-containing protein</fullName>
    </recommendedName>
</protein>
<evidence type="ECO:0000313" key="1">
    <source>
        <dbReference type="EMBL" id="KUY14378.1"/>
    </source>
</evidence>
<evidence type="ECO:0008006" key="3">
    <source>
        <dbReference type="Google" id="ProtNLM"/>
    </source>
</evidence>
<gene>
    <name evidence="1" type="ORF">ATB95_18370</name>
</gene>
<reference evidence="1 2" key="1">
    <citation type="submission" date="2015-11" db="EMBL/GenBank/DDBJ databases">
        <authorList>
            <person name="Nicholson A.C."/>
            <person name="Humrighouse B.W."/>
            <person name="Graziano J."/>
            <person name="Lasker B."/>
            <person name="Whitney A.M."/>
            <person name="Mcquiston J.R."/>
        </authorList>
    </citation>
    <scope>NUCLEOTIDE SEQUENCE [LARGE SCALE GENOMIC DNA]</scope>
    <source>
        <strain evidence="1 2">G4071</strain>
    </source>
</reference>